<gene>
    <name evidence="1" type="ORF">GCM10009663_50270</name>
</gene>
<evidence type="ECO:0000313" key="2">
    <source>
        <dbReference type="Proteomes" id="UP001499987"/>
    </source>
</evidence>
<protein>
    <submittedName>
        <fullName evidence="1">Uncharacterized protein</fullName>
    </submittedName>
</protein>
<organism evidence="1 2">
    <name type="scientific">Kitasatospora arboriphila</name>
    <dbReference type="NCBI Taxonomy" id="258052"/>
    <lineage>
        <taxon>Bacteria</taxon>
        <taxon>Bacillati</taxon>
        <taxon>Actinomycetota</taxon>
        <taxon>Actinomycetes</taxon>
        <taxon>Kitasatosporales</taxon>
        <taxon>Streptomycetaceae</taxon>
        <taxon>Kitasatospora</taxon>
    </lineage>
</organism>
<dbReference type="RefSeq" id="WP_344625943.1">
    <property type="nucleotide sequence ID" value="NZ_BAAALD010000055.1"/>
</dbReference>
<dbReference type="Proteomes" id="UP001499987">
    <property type="component" value="Unassembled WGS sequence"/>
</dbReference>
<accession>A0ABN1TSY2</accession>
<keyword evidence="2" id="KW-1185">Reference proteome</keyword>
<reference evidence="1 2" key="1">
    <citation type="journal article" date="2019" name="Int. J. Syst. Evol. Microbiol.">
        <title>The Global Catalogue of Microorganisms (GCM) 10K type strain sequencing project: providing services to taxonomists for standard genome sequencing and annotation.</title>
        <authorList>
            <consortium name="The Broad Institute Genomics Platform"/>
            <consortium name="The Broad Institute Genome Sequencing Center for Infectious Disease"/>
            <person name="Wu L."/>
            <person name="Ma J."/>
        </authorList>
    </citation>
    <scope>NUCLEOTIDE SEQUENCE [LARGE SCALE GENOMIC DNA]</scope>
    <source>
        <strain evidence="1 2">JCM 13002</strain>
    </source>
</reference>
<sequence>MTQPKQIPNVTDERLCWLAVREQVGKKARKPGLLGWLQVLGTIMGGGQGARIGGDMRREAAAGKMTHYTFAVDDAARALTAEERQHLRSTGEVPDWFLADVERRAAERR</sequence>
<evidence type="ECO:0000313" key="1">
    <source>
        <dbReference type="EMBL" id="GAA1101544.1"/>
    </source>
</evidence>
<proteinExistence type="predicted"/>
<name>A0ABN1TSY2_9ACTN</name>
<dbReference type="EMBL" id="BAAALD010000055">
    <property type="protein sequence ID" value="GAA1101544.1"/>
    <property type="molecule type" value="Genomic_DNA"/>
</dbReference>
<comment type="caution">
    <text evidence="1">The sequence shown here is derived from an EMBL/GenBank/DDBJ whole genome shotgun (WGS) entry which is preliminary data.</text>
</comment>